<reference evidence="1 2" key="1">
    <citation type="submission" date="2024-10" db="EMBL/GenBank/DDBJ databases">
        <title>The Natural Products Discovery Center: Release of the First 8490 Sequenced Strains for Exploring Actinobacteria Biosynthetic Diversity.</title>
        <authorList>
            <person name="Kalkreuter E."/>
            <person name="Kautsar S.A."/>
            <person name="Yang D."/>
            <person name="Bader C.D."/>
            <person name="Teijaro C.N."/>
            <person name="Fluegel L."/>
            <person name="Davis C.M."/>
            <person name="Simpson J.R."/>
            <person name="Lauterbach L."/>
            <person name="Steele A.D."/>
            <person name="Gui C."/>
            <person name="Meng S."/>
            <person name="Li G."/>
            <person name="Viehrig K."/>
            <person name="Ye F."/>
            <person name="Su P."/>
            <person name="Kiefer A.F."/>
            <person name="Nichols A."/>
            <person name="Cepeda A.J."/>
            <person name="Yan W."/>
            <person name="Fan B."/>
            <person name="Jiang Y."/>
            <person name="Adhikari A."/>
            <person name="Zheng C.-J."/>
            <person name="Schuster L."/>
            <person name="Cowan T.M."/>
            <person name="Smanski M.J."/>
            <person name="Chevrette M.G."/>
            <person name="De Carvalho L.P.S."/>
            <person name="Shen B."/>
        </authorList>
    </citation>
    <scope>NUCLEOTIDE SEQUENCE [LARGE SCALE GENOMIC DNA]</scope>
    <source>
        <strain evidence="1 2">NPDC001867</strain>
    </source>
</reference>
<comment type="caution">
    <text evidence="1">The sequence shown here is derived from an EMBL/GenBank/DDBJ whole genome shotgun (WGS) entry which is preliminary data.</text>
</comment>
<dbReference type="RefSeq" id="WP_387131936.1">
    <property type="nucleotide sequence ID" value="NZ_JBIATK010000012.1"/>
</dbReference>
<organism evidence="1 2">
    <name type="scientific">Nocardia elegans</name>
    <dbReference type="NCBI Taxonomy" id="300029"/>
    <lineage>
        <taxon>Bacteria</taxon>
        <taxon>Bacillati</taxon>
        <taxon>Actinomycetota</taxon>
        <taxon>Actinomycetes</taxon>
        <taxon>Mycobacteriales</taxon>
        <taxon>Nocardiaceae</taxon>
        <taxon>Nocardia</taxon>
    </lineage>
</organism>
<accession>A0ABW6TLE8</accession>
<evidence type="ECO:0000313" key="2">
    <source>
        <dbReference type="Proteomes" id="UP001602089"/>
    </source>
</evidence>
<gene>
    <name evidence="1" type="ORF">ACFYY5_29145</name>
</gene>
<dbReference type="EMBL" id="JBIATK010000012">
    <property type="protein sequence ID" value="MFF4026923.1"/>
    <property type="molecule type" value="Genomic_DNA"/>
</dbReference>
<sequence>MPSKKKLRKRNRKLRDQFEHLYSSYQRTGREAWEAATARDKAVRDLRRLQTAAWELLNAIDNGRQDDLPVRKDALRGLLPEIRGMSASIVLHDEARGLIEDEQVPPAFKQPDWAKVLDNDTYAGFTTSLHGNCVPLVKDGVDGIVHNHGSEECPGLACRETRDADGRLRGECMGDAA</sequence>
<keyword evidence="2" id="KW-1185">Reference proteome</keyword>
<dbReference type="Proteomes" id="UP001602089">
    <property type="component" value="Unassembled WGS sequence"/>
</dbReference>
<protein>
    <submittedName>
        <fullName evidence="1">Uncharacterized protein</fullName>
    </submittedName>
</protein>
<proteinExistence type="predicted"/>
<name>A0ABW6TLE8_9NOCA</name>
<evidence type="ECO:0000313" key="1">
    <source>
        <dbReference type="EMBL" id="MFF4026923.1"/>
    </source>
</evidence>